<dbReference type="EMBL" id="QTSX02000735">
    <property type="protein sequence ID" value="KAJ9086046.1"/>
    <property type="molecule type" value="Genomic_DNA"/>
</dbReference>
<accession>A0ACC2UH30</accession>
<protein>
    <submittedName>
        <fullName evidence="1">Uncharacterized protein</fullName>
    </submittedName>
</protein>
<organism evidence="1 2">
    <name type="scientific">Entomophthora muscae</name>
    <dbReference type="NCBI Taxonomy" id="34485"/>
    <lineage>
        <taxon>Eukaryota</taxon>
        <taxon>Fungi</taxon>
        <taxon>Fungi incertae sedis</taxon>
        <taxon>Zoopagomycota</taxon>
        <taxon>Entomophthoromycotina</taxon>
        <taxon>Entomophthoromycetes</taxon>
        <taxon>Entomophthorales</taxon>
        <taxon>Entomophthoraceae</taxon>
        <taxon>Entomophthora</taxon>
    </lineage>
</organism>
<proteinExistence type="predicted"/>
<comment type="caution">
    <text evidence="1">The sequence shown here is derived from an EMBL/GenBank/DDBJ whole genome shotgun (WGS) entry which is preliminary data.</text>
</comment>
<sequence length="332" mass="37674">MSTANFHSNHIKSTFPSRNRHQMKLQIFNFILLAAGTPVETLITCNVPDGKPSSIPQDCQVCLDTIVVTNDKSTWPAKELALKEIKTLSIQADLPPSLQIPLRVETLELTGLISYESEFLYIQAKNIYIDQLYEVEITFNNIKPSVLKISSSEVKINGIASEHLARLDIRFSTVKNTRLHDLRSAGAINIYYSTISPQQLLNNLLKAHSINVRYSKINHLKLYVENVTGSIFIEDNKNVESIEFPFLEYVHGDLFVDNDSDMSLINLPRLHHIHAIEIHDKTTDINIYSQVIWKGESFFEDTTSLGDYSALKERGLKFGLGLRYSTRCYVGL</sequence>
<gene>
    <name evidence="1" type="ORF">DSO57_1008275</name>
</gene>
<name>A0ACC2UH30_9FUNG</name>
<reference evidence="1" key="1">
    <citation type="submission" date="2022-04" db="EMBL/GenBank/DDBJ databases">
        <title>Genome of the entomopathogenic fungus Entomophthora muscae.</title>
        <authorList>
            <person name="Elya C."/>
            <person name="Lovett B.R."/>
            <person name="Lee E."/>
            <person name="Macias A.M."/>
            <person name="Hajek A.E."/>
            <person name="De Bivort B.L."/>
            <person name="Kasson M.T."/>
            <person name="De Fine Licht H.H."/>
            <person name="Stajich J.E."/>
        </authorList>
    </citation>
    <scope>NUCLEOTIDE SEQUENCE</scope>
    <source>
        <strain evidence="1">Berkeley</strain>
    </source>
</reference>
<evidence type="ECO:0000313" key="2">
    <source>
        <dbReference type="Proteomes" id="UP001165960"/>
    </source>
</evidence>
<dbReference type="Proteomes" id="UP001165960">
    <property type="component" value="Unassembled WGS sequence"/>
</dbReference>
<keyword evidence="2" id="KW-1185">Reference proteome</keyword>
<evidence type="ECO:0000313" key="1">
    <source>
        <dbReference type="EMBL" id="KAJ9086046.1"/>
    </source>
</evidence>